<dbReference type="PANTHER" id="PTHR45138">
    <property type="entry name" value="REGULATORY COMPONENTS OF SENSORY TRANSDUCTION SYSTEM"/>
    <property type="match status" value="1"/>
</dbReference>
<dbReference type="PANTHER" id="PTHR45138:SF9">
    <property type="entry name" value="DIGUANYLATE CYCLASE DGCM-RELATED"/>
    <property type="match status" value="1"/>
</dbReference>
<gene>
    <name evidence="3" type="ORF">SAMN05660742_12629</name>
</gene>
<name>A0A1H7CVQ5_9FIRM</name>
<dbReference type="Gene3D" id="3.30.70.270">
    <property type="match status" value="1"/>
</dbReference>
<dbReference type="SMART" id="SM00267">
    <property type="entry name" value="GGDEF"/>
    <property type="match status" value="1"/>
</dbReference>
<dbReference type="GO" id="GO:0005886">
    <property type="term" value="C:plasma membrane"/>
    <property type="evidence" value="ECO:0007669"/>
    <property type="project" value="TreeGrafter"/>
</dbReference>
<reference evidence="3 4" key="1">
    <citation type="submission" date="2016-10" db="EMBL/GenBank/DDBJ databases">
        <authorList>
            <person name="de Groot N.N."/>
        </authorList>
    </citation>
    <scope>NUCLEOTIDE SEQUENCE [LARGE SCALE GENOMIC DNA]</scope>
    <source>
        <strain evidence="3 4">DSM 2179</strain>
    </source>
</reference>
<dbReference type="RefSeq" id="WP_091835415.1">
    <property type="nucleotide sequence ID" value="NZ_FNZK01000026.1"/>
</dbReference>
<evidence type="ECO:0000313" key="3">
    <source>
        <dbReference type="EMBL" id="SEJ93728.1"/>
    </source>
</evidence>
<dbReference type="STRING" id="84035.SAMN05660742_12629"/>
<dbReference type="InterPro" id="IPR000160">
    <property type="entry name" value="GGDEF_dom"/>
</dbReference>
<organism evidence="3 4">
    <name type="scientific">Propionispira arboris</name>
    <dbReference type="NCBI Taxonomy" id="84035"/>
    <lineage>
        <taxon>Bacteria</taxon>
        <taxon>Bacillati</taxon>
        <taxon>Bacillota</taxon>
        <taxon>Negativicutes</taxon>
        <taxon>Selenomonadales</taxon>
        <taxon>Selenomonadaceae</taxon>
        <taxon>Propionispira</taxon>
    </lineage>
</organism>
<dbReference type="GO" id="GO:1902201">
    <property type="term" value="P:negative regulation of bacterial-type flagellum-dependent cell motility"/>
    <property type="evidence" value="ECO:0007669"/>
    <property type="project" value="TreeGrafter"/>
</dbReference>
<proteinExistence type="predicted"/>
<dbReference type="NCBIfam" id="TIGR00254">
    <property type="entry name" value="GGDEF"/>
    <property type="match status" value="1"/>
</dbReference>
<dbReference type="Proteomes" id="UP000199662">
    <property type="component" value="Unassembled WGS sequence"/>
</dbReference>
<evidence type="ECO:0000256" key="1">
    <source>
        <dbReference type="SAM" id="Coils"/>
    </source>
</evidence>
<keyword evidence="1" id="KW-0175">Coiled coil</keyword>
<dbReference type="FunFam" id="3.30.70.270:FF:000001">
    <property type="entry name" value="Diguanylate cyclase domain protein"/>
    <property type="match status" value="1"/>
</dbReference>
<accession>A0A1H7CVQ5</accession>
<dbReference type="GO" id="GO:0052621">
    <property type="term" value="F:diguanylate cyclase activity"/>
    <property type="evidence" value="ECO:0007669"/>
    <property type="project" value="TreeGrafter"/>
</dbReference>
<feature type="coiled-coil region" evidence="1">
    <location>
        <begin position="14"/>
        <end position="41"/>
    </location>
</feature>
<dbReference type="InterPro" id="IPR043128">
    <property type="entry name" value="Rev_trsase/Diguanyl_cyclase"/>
</dbReference>
<keyword evidence="4" id="KW-1185">Reference proteome</keyword>
<dbReference type="Pfam" id="PF00990">
    <property type="entry name" value="GGDEF"/>
    <property type="match status" value="1"/>
</dbReference>
<dbReference type="CDD" id="cd01949">
    <property type="entry name" value="GGDEF"/>
    <property type="match status" value="1"/>
</dbReference>
<dbReference type="PROSITE" id="PS50887">
    <property type="entry name" value="GGDEF"/>
    <property type="match status" value="1"/>
</dbReference>
<dbReference type="EMBL" id="FNZK01000026">
    <property type="protein sequence ID" value="SEJ93728.1"/>
    <property type="molecule type" value="Genomic_DNA"/>
</dbReference>
<dbReference type="InterPro" id="IPR050469">
    <property type="entry name" value="Diguanylate_Cyclase"/>
</dbReference>
<dbReference type="SUPFAM" id="SSF55073">
    <property type="entry name" value="Nucleotide cyclase"/>
    <property type="match status" value="1"/>
</dbReference>
<dbReference type="InterPro" id="IPR029787">
    <property type="entry name" value="Nucleotide_cyclase"/>
</dbReference>
<evidence type="ECO:0000259" key="2">
    <source>
        <dbReference type="PROSITE" id="PS50887"/>
    </source>
</evidence>
<evidence type="ECO:0000313" key="4">
    <source>
        <dbReference type="Proteomes" id="UP000199662"/>
    </source>
</evidence>
<sequence>MHYSKKAEHIYAIISKLNNELANCNRELEQKNYELNCVNKKFSQMLNTDYLTGLFSRKFIQDKLNYFITTIDPTIYDTCIMFGDIDYFKKVNDTYGHTSGDQVLITVSKTIKESIPKNSFAGRLGGEEFLIILEDLNTEQAKIIENKIRLSLTNIQINNHFQDITLSWGITKIKKGDTVDSILTRSDNAMYNSKKSGKNKSTIC</sequence>
<feature type="domain" description="GGDEF" evidence="2">
    <location>
        <begin position="76"/>
        <end position="204"/>
    </location>
</feature>
<dbReference type="GO" id="GO:0043709">
    <property type="term" value="P:cell adhesion involved in single-species biofilm formation"/>
    <property type="evidence" value="ECO:0007669"/>
    <property type="project" value="TreeGrafter"/>
</dbReference>
<protein>
    <submittedName>
        <fullName evidence="3">Diguanylate cyclase (GGDEF) domain-containing protein</fullName>
    </submittedName>
</protein>
<dbReference type="AlphaFoldDB" id="A0A1H7CVQ5"/>